<dbReference type="GO" id="GO:0005886">
    <property type="term" value="C:plasma membrane"/>
    <property type="evidence" value="ECO:0007669"/>
    <property type="project" value="UniProtKB-SubCell"/>
</dbReference>
<proteinExistence type="inferred from homology"/>
<comment type="similarity">
    <text evidence="2">Belongs to the DoxX family.</text>
</comment>
<dbReference type="RefSeq" id="WP_406693634.1">
    <property type="nucleotide sequence ID" value="NZ_CP155447.1"/>
</dbReference>
<comment type="subcellular location">
    <subcellularLocation>
        <location evidence="1">Cell membrane</location>
        <topology evidence="1">Multi-pass membrane protein</topology>
    </subcellularLocation>
</comment>
<dbReference type="AlphaFoldDB" id="A0AAU7C6E2"/>
<evidence type="ECO:0000256" key="6">
    <source>
        <dbReference type="ARBA" id="ARBA00023136"/>
    </source>
</evidence>
<name>A0AAU7C6E2_9BACT</name>
<organism evidence="8">
    <name type="scientific">Singulisphaera sp. Ch08</name>
    <dbReference type="NCBI Taxonomy" id="3120278"/>
    <lineage>
        <taxon>Bacteria</taxon>
        <taxon>Pseudomonadati</taxon>
        <taxon>Planctomycetota</taxon>
        <taxon>Planctomycetia</taxon>
        <taxon>Isosphaerales</taxon>
        <taxon>Isosphaeraceae</taxon>
        <taxon>Singulisphaera</taxon>
    </lineage>
</organism>
<feature type="transmembrane region" description="Helical" evidence="7">
    <location>
        <begin position="84"/>
        <end position="102"/>
    </location>
</feature>
<dbReference type="Pfam" id="PF07681">
    <property type="entry name" value="DoxX"/>
    <property type="match status" value="1"/>
</dbReference>
<keyword evidence="4 7" id="KW-0812">Transmembrane</keyword>
<feature type="transmembrane region" description="Helical" evidence="7">
    <location>
        <begin position="114"/>
        <end position="139"/>
    </location>
</feature>
<evidence type="ECO:0000256" key="3">
    <source>
        <dbReference type="ARBA" id="ARBA00022475"/>
    </source>
</evidence>
<dbReference type="InterPro" id="IPR051907">
    <property type="entry name" value="DoxX-like_oxidoreductase"/>
</dbReference>
<keyword evidence="6 7" id="KW-0472">Membrane</keyword>
<evidence type="ECO:0000256" key="5">
    <source>
        <dbReference type="ARBA" id="ARBA00022989"/>
    </source>
</evidence>
<accession>A0AAU7C6E2</accession>
<dbReference type="PANTHER" id="PTHR33452">
    <property type="entry name" value="OXIDOREDUCTASE CATD-RELATED"/>
    <property type="match status" value="1"/>
</dbReference>
<dbReference type="EMBL" id="CP155447">
    <property type="protein sequence ID" value="XBH00952.1"/>
    <property type="molecule type" value="Genomic_DNA"/>
</dbReference>
<evidence type="ECO:0000256" key="2">
    <source>
        <dbReference type="ARBA" id="ARBA00006679"/>
    </source>
</evidence>
<keyword evidence="3" id="KW-1003">Cell membrane</keyword>
<feature type="transmembrane region" description="Helical" evidence="7">
    <location>
        <begin position="16"/>
        <end position="35"/>
    </location>
</feature>
<evidence type="ECO:0000256" key="1">
    <source>
        <dbReference type="ARBA" id="ARBA00004651"/>
    </source>
</evidence>
<evidence type="ECO:0000256" key="4">
    <source>
        <dbReference type="ARBA" id="ARBA00022692"/>
    </source>
</evidence>
<evidence type="ECO:0000313" key="8">
    <source>
        <dbReference type="EMBL" id="XBH00952.1"/>
    </source>
</evidence>
<dbReference type="PANTHER" id="PTHR33452:SF1">
    <property type="entry name" value="INNER MEMBRANE PROTEIN YPHA-RELATED"/>
    <property type="match status" value="1"/>
</dbReference>
<keyword evidence="5 7" id="KW-1133">Transmembrane helix</keyword>
<reference evidence="8" key="1">
    <citation type="submission" date="2024-05" db="EMBL/GenBank/DDBJ databases">
        <title>Planctomycetes of the genus Singulisphaera possess chitinolytic capabilities.</title>
        <authorList>
            <person name="Ivanova A."/>
        </authorList>
    </citation>
    <scope>NUCLEOTIDE SEQUENCE</scope>
    <source>
        <strain evidence="8">Ch08T</strain>
    </source>
</reference>
<evidence type="ECO:0000256" key="7">
    <source>
        <dbReference type="SAM" id="Phobius"/>
    </source>
</evidence>
<dbReference type="InterPro" id="IPR032808">
    <property type="entry name" value="DoxX"/>
</dbReference>
<sequence>MSATHQGLSTSELGRFLIRGVLGVVFVGHGAQKLFGIFGGPGLTGFSGFLDGLGIPFPMVNAVLAGSAEFFGGLALLAGVGTRVSAALLVSTMVVATFAVQSRGLSVQNGGMEYPLVLAVLLTGIGLLGPGHLTLASLLRPVPAKTHGLVKTDPA</sequence>
<protein>
    <submittedName>
        <fullName evidence="8">DoxX family protein</fullName>
    </submittedName>
</protein>
<feature type="transmembrane region" description="Helical" evidence="7">
    <location>
        <begin position="55"/>
        <end position="77"/>
    </location>
</feature>
<gene>
    <name evidence="8" type="ORF">V5E97_21625</name>
</gene>